<protein>
    <submittedName>
        <fullName evidence="1">Uncharacterized protein</fullName>
    </submittedName>
</protein>
<reference evidence="1 2" key="1">
    <citation type="submission" date="2019-02" db="EMBL/GenBank/DDBJ databases">
        <title>Deep-cultivation of Planctomycetes and their phenomic and genomic characterization uncovers novel biology.</title>
        <authorList>
            <person name="Wiegand S."/>
            <person name="Jogler M."/>
            <person name="Boedeker C."/>
            <person name="Pinto D."/>
            <person name="Vollmers J."/>
            <person name="Rivas-Marin E."/>
            <person name="Kohn T."/>
            <person name="Peeters S.H."/>
            <person name="Heuer A."/>
            <person name="Rast P."/>
            <person name="Oberbeckmann S."/>
            <person name="Bunk B."/>
            <person name="Jeske O."/>
            <person name="Meyerdierks A."/>
            <person name="Storesund J.E."/>
            <person name="Kallscheuer N."/>
            <person name="Luecker S."/>
            <person name="Lage O.M."/>
            <person name="Pohl T."/>
            <person name="Merkel B.J."/>
            <person name="Hornburger P."/>
            <person name="Mueller R.-W."/>
            <person name="Bruemmer F."/>
            <person name="Labrenz M."/>
            <person name="Spormann A.M."/>
            <person name="Op den Camp H."/>
            <person name="Overmann J."/>
            <person name="Amann R."/>
            <person name="Jetten M.S.M."/>
            <person name="Mascher T."/>
            <person name="Medema M.H."/>
            <person name="Devos D.P."/>
            <person name="Kaster A.-K."/>
            <person name="Ovreas L."/>
            <person name="Rohde M."/>
            <person name="Galperin M.Y."/>
            <person name="Jogler C."/>
        </authorList>
    </citation>
    <scope>NUCLEOTIDE SEQUENCE [LARGE SCALE GENOMIC DNA]</scope>
    <source>
        <strain evidence="1 2">TBK1r</strain>
    </source>
</reference>
<name>A0ABX5XSU7_9BACT</name>
<organism evidence="1 2">
    <name type="scientific">Stieleria magnilauensis</name>
    <dbReference type="NCBI Taxonomy" id="2527963"/>
    <lineage>
        <taxon>Bacteria</taxon>
        <taxon>Pseudomonadati</taxon>
        <taxon>Planctomycetota</taxon>
        <taxon>Planctomycetia</taxon>
        <taxon>Pirellulales</taxon>
        <taxon>Pirellulaceae</taxon>
        <taxon>Stieleria</taxon>
    </lineage>
</organism>
<keyword evidence="2" id="KW-1185">Reference proteome</keyword>
<proteinExistence type="predicted"/>
<dbReference type="Proteomes" id="UP000318081">
    <property type="component" value="Chromosome"/>
</dbReference>
<accession>A0ABX5XSU7</accession>
<dbReference type="EMBL" id="CP036432">
    <property type="protein sequence ID" value="QDV84707.1"/>
    <property type="molecule type" value="Genomic_DNA"/>
</dbReference>
<evidence type="ECO:0000313" key="2">
    <source>
        <dbReference type="Proteomes" id="UP000318081"/>
    </source>
</evidence>
<evidence type="ECO:0000313" key="1">
    <source>
        <dbReference type="EMBL" id="QDV84707.1"/>
    </source>
</evidence>
<gene>
    <name evidence="1" type="ORF">TBK1r_36590</name>
</gene>
<sequence>MIHHLSFAFCLCVANALNTPQNLPNEQRHLRSNA</sequence>